<evidence type="ECO:0000256" key="6">
    <source>
        <dbReference type="SAM" id="Phobius"/>
    </source>
</evidence>
<name>A0A7J0H1M9_9ERIC</name>
<organism evidence="7 8">
    <name type="scientific">Actinidia rufa</name>
    <dbReference type="NCBI Taxonomy" id="165716"/>
    <lineage>
        <taxon>Eukaryota</taxon>
        <taxon>Viridiplantae</taxon>
        <taxon>Streptophyta</taxon>
        <taxon>Embryophyta</taxon>
        <taxon>Tracheophyta</taxon>
        <taxon>Spermatophyta</taxon>
        <taxon>Magnoliopsida</taxon>
        <taxon>eudicotyledons</taxon>
        <taxon>Gunneridae</taxon>
        <taxon>Pentapetalae</taxon>
        <taxon>asterids</taxon>
        <taxon>Ericales</taxon>
        <taxon>Actinidiaceae</taxon>
        <taxon>Actinidia</taxon>
    </lineage>
</organism>
<dbReference type="Proteomes" id="UP000585474">
    <property type="component" value="Unassembled WGS sequence"/>
</dbReference>
<feature type="transmembrane region" description="Helical" evidence="6">
    <location>
        <begin position="185"/>
        <end position="208"/>
    </location>
</feature>
<evidence type="ECO:0000256" key="2">
    <source>
        <dbReference type="ARBA" id="ARBA00010125"/>
    </source>
</evidence>
<feature type="transmembrane region" description="Helical" evidence="6">
    <location>
        <begin position="151"/>
        <end position="173"/>
    </location>
</feature>
<evidence type="ECO:0000313" key="7">
    <source>
        <dbReference type="EMBL" id="GFZ17017.1"/>
    </source>
</evidence>
<dbReference type="InterPro" id="IPR018781">
    <property type="entry name" value="TPRA1/CAND2/CAND8"/>
</dbReference>
<comment type="caution">
    <text evidence="7">The sequence shown here is derived from an EMBL/GenBank/DDBJ whole genome shotgun (WGS) entry which is preliminary data.</text>
</comment>
<dbReference type="GO" id="GO:0005886">
    <property type="term" value="C:plasma membrane"/>
    <property type="evidence" value="ECO:0007669"/>
    <property type="project" value="TreeGrafter"/>
</dbReference>
<keyword evidence="3 6" id="KW-0812">Transmembrane</keyword>
<dbReference type="AlphaFoldDB" id="A0A7J0H1M9"/>
<keyword evidence="5 6" id="KW-0472">Membrane</keyword>
<evidence type="ECO:0008006" key="9">
    <source>
        <dbReference type="Google" id="ProtNLM"/>
    </source>
</evidence>
<comment type="subcellular location">
    <subcellularLocation>
        <location evidence="1">Membrane</location>
        <topology evidence="1">Multi-pass membrane protein</topology>
    </subcellularLocation>
</comment>
<feature type="transmembrane region" description="Helical" evidence="6">
    <location>
        <begin position="214"/>
        <end position="236"/>
    </location>
</feature>
<gene>
    <name evidence="7" type="ORF">Acr_26g0002870</name>
</gene>
<dbReference type="PANTHER" id="PTHR15876:SF8">
    <property type="entry name" value="TRANSMEMBRANE PROTEIN ADIPOCYTE-ASSOCIATED 1"/>
    <property type="match status" value="1"/>
</dbReference>
<evidence type="ECO:0000256" key="4">
    <source>
        <dbReference type="ARBA" id="ARBA00022989"/>
    </source>
</evidence>
<accession>A0A7J0H1M9</accession>
<proteinExistence type="inferred from homology"/>
<evidence type="ECO:0000256" key="1">
    <source>
        <dbReference type="ARBA" id="ARBA00004141"/>
    </source>
</evidence>
<dbReference type="GO" id="GO:0004930">
    <property type="term" value="F:G protein-coupled receptor activity"/>
    <property type="evidence" value="ECO:0007669"/>
    <property type="project" value="TreeGrafter"/>
</dbReference>
<dbReference type="EMBL" id="BJWL01000026">
    <property type="protein sequence ID" value="GFZ17017.1"/>
    <property type="molecule type" value="Genomic_DNA"/>
</dbReference>
<comment type="similarity">
    <text evidence="2">Belongs to the UPF0359 family.</text>
</comment>
<reference evidence="7 8" key="1">
    <citation type="submission" date="2019-07" db="EMBL/GenBank/DDBJ databases">
        <title>De Novo Assembly of kiwifruit Actinidia rufa.</title>
        <authorList>
            <person name="Sugita-Konishi S."/>
            <person name="Sato K."/>
            <person name="Mori E."/>
            <person name="Abe Y."/>
            <person name="Kisaki G."/>
            <person name="Hamano K."/>
            <person name="Suezawa K."/>
            <person name="Otani M."/>
            <person name="Fukuda T."/>
            <person name="Manabe T."/>
            <person name="Gomi K."/>
            <person name="Tabuchi M."/>
            <person name="Akimitsu K."/>
            <person name="Kataoka I."/>
        </authorList>
    </citation>
    <scope>NUCLEOTIDE SEQUENCE [LARGE SCALE GENOMIC DNA]</scope>
    <source>
        <strain evidence="8">cv. Fuchu</strain>
    </source>
</reference>
<dbReference type="OrthoDB" id="10027388at2759"/>
<evidence type="ECO:0000256" key="5">
    <source>
        <dbReference type="ARBA" id="ARBA00023136"/>
    </source>
</evidence>
<protein>
    <recommendedName>
        <fullName evidence="9">Transmembrane protein</fullName>
    </recommendedName>
</protein>
<keyword evidence="8" id="KW-1185">Reference proteome</keyword>
<keyword evidence="4 6" id="KW-1133">Transmembrane helix</keyword>
<feature type="transmembrane region" description="Helical" evidence="6">
    <location>
        <begin position="122"/>
        <end position="139"/>
    </location>
</feature>
<evidence type="ECO:0000256" key="3">
    <source>
        <dbReference type="ARBA" id="ARBA00022692"/>
    </source>
</evidence>
<evidence type="ECO:0000313" key="8">
    <source>
        <dbReference type="Proteomes" id="UP000585474"/>
    </source>
</evidence>
<sequence length="267" mass="31186">MHVWVCKHWILYVSRCKYLSFWSIRFASPYLSGSLSSFWEQTAFSFNNFTPRFHLSLPELLPSMHSCPVWQPPVYSFDMYHHHSTSTIQSETTTKMTSPNLQNLVDPNLDQKMSSSICGQRPDFWLAIFVFGFGVPLFIDSNETTHGMKWGLWTIHKLLLAAVYGFILFVHYSKWRDKLPPRAAFYNYVVVMFVTNAVTLFACGLAGIGASFGLWLYNFMLFLYHCFYLPFMYVTFSADLFQEEDLLLDNAYYAEMKDAGFFDDDWD</sequence>
<dbReference type="Pfam" id="PF10160">
    <property type="entry name" value="Tmemb_40"/>
    <property type="match status" value="1"/>
</dbReference>
<dbReference type="PANTHER" id="PTHR15876">
    <property type="entry name" value="TRANSMEMBRANE PROTEIN ADIPOCYTE-ASSOCIATED 1"/>
    <property type="match status" value="1"/>
</dbReference>